<protein>
    <submittedName>
        <fullName evidence="1">Uncharacterized protein</fullName>
    </submittedName>
</protein>
<reference evidence="1" key="1">
    <citation type="journal article" date="2020" name="mSystems">
        <title>Genome- and Community-Level Interaction Insights into Carbon Utilization and Element Cycling Functions of Hydrothermarchaeota in Hydrothermal Sediment.</title>
        <authorList>
            <person name="Zhou Z."/>
            <person name="Liu Y."/>
            <person name="Xu W."/>
            <person name="Pan J."/>
            <person name="Luo Z.H."/>
            <person name="Li M."/>
        </authorList>
    </citation>
    <scope>NUCLEOTIDE SEQUENCE [LARGE SCALE GENOMIC DNA]</scope>
    <source>
        <strain evidence="1">SpSt-61</strain>
    </source>
</reference>
<organism evidence="1">
    <name type="scientific">Fervidobacterium pennivorans</name>
    <dbReference type="NCBI Taxonomy" id="93466"/>
    <lineage>
        <taxon>Bacteria</taxon>
        <taxon>Thermotogati</taxon>
        <taxon>Thermotogota</taxon>
        <taxon>Thermotogae</taxon>
        <taxon>Thermotogales</taxon>
        <taxon>Fervidobacteriaceae</taxon>
        <taxon>Fervidobacterium</taxon>
    </lineage>
</organism>
<evidence type="ECO:0000313" key="1">
    <source>
        <dbReference type="EMBL" id="HGU52039.1"/>
    </source>
</evidence>
<accession>A0A7V4KBS6</accession>
<proteinExistence type="predicted"/>
<sequence length="128" mass="15173">MNFYDFFSYLKQALYLPEEIELKWIPTENCKYRGYVTKDSKTIFIFDKNEEEAKKTLIHESIELLIVRLAQCIVNPEIARNNKELYNLKEAVVEVIRQLITEEEVIKKGSMNEIIRLLKEAGRDDLIE</sequence>
<name>A0A7V4KBS6_FERPE</name>
<dbReference type="EMBL" id="DSZZ01000033">
    <property type="protein sequence ID" value="HGU52039.1"/>
    <property type="molecule type" value="Genomic_DNA"/>
</dbReference>
<dbReference type="AlphaFoldDB" id="A0A7V4KBS6"/>
<gene>
    <name evidence="1" type="ORF">ENT78_00675</name>
</gene>
<comment type="caution">
    <text evidence="1">The sequence shown here is derived from an EMBL/GenBank/DDBJ whole genome shotgun (WGS) entry which is preliminary data.</text>
</comment>